<name>B1ZYL8_OPITP</name>
<dbReference type="Pfam" id="PF00668">
    <property type="entry name" value="Condensation"/>
    <property type="match status" value="1"/>
</dbReference>
<accession>B1ZYL8</accession>
<organism evidence="4 5">
    <name type="scientific">Opitutus terrae (strain DSM 11246 / JCM 15787 / PB90-1)</name>
    <dbReference type="NCBI Taxonomy" id="452637"/>
    <lineage>
        <taxon>Bacteria</taxon>
        <taxon>Pseudomonadati</taxon>
        <taxon>Verrucomicrobiota</taxon>
        <taxon>Opitutia</taxon>
        <taxon>Opitutales</taxon>
        <taxon>Opitutaceae</taxon>
        <taxon>Opitutus</taxon>
    </lineage>
</organism>
<proteinExistence type="predicted"/>
<dbReference type="GO" id="GO:0031177">
    <property type="term" value="F:phosphopantetheine binding"/>
    <property type="evidence" value="ECO:0007669"/>
    <property type="project" value="InterPro"/>
</dbReference>
<dbReference type="AlphaFoldDB" id="B1ZYL8"/>
<protein>
    <submittedName>
        <fullName evidence="4">Amino acid adenylation domain protein</fullName>
    </submittedName>
</protein>
<dbReference type="CDD" id="cd19531">
    <property type="entry name" value="LCL_NRPS-like"/>
    <property type="match status" value="1"/>
</dbReference>
<dbReference type="PANTHER" id="PTHR45527">
    <property type="entry name" value="NONRIBOSOMAL PEPTIDE SYNTHETASE"/>
    <property type="match status" value="1"/>
</dbReference>
<dbReference type="CDD" id="cd05930">
    <property type="entry name" value="A_NRPS"/>
    <property type="match status" value="1"/>
</dbReference>
<dbReference type="RefSeq" id="WP_012374791.1">
    <property type="nucleotide sequence ID" value="NC_010571.1"/>
</dbReference>
<dbReference type="InterPro" id="IPR045851">
    <property type="entry name" value="AMP-bd_C_sf"/>
</dbReference>
<dbReference type="InterPro" id="IPR000873">
    <property type="entry name" value="AMP-dep_synth/lig_dom"/>
</dbReference>
<dbReference type="GO" id="GO:0005829">
    <property type="term" value="C:cytosol"/>
    <property type="evidence" value="ECO:0007669"/>
    <property type="project" value="TreeGrafter"/>
</dbReference>
<dbReference type="FunFam" id="2.30.38.10:FF:000001">
    <property type="entry name" value="Non-ribosomal peptide synthetase PvdI"/>
    <property type="match status" value="1"/>
</dbReference>
<dbReference type="GO" id="GO:0009239">
    <property type="term" value="P:enterobactin biosynthetic process"/>
    <property type="evidence" value="ECO:0007669"/>
    <property type="project" value="TreeGrafter"/>
</dbReference>
<dbReference type="SMART" id="SM00823">
    <property type="entry name" value="PKS_PP"/>
    <property type="match status" value="1"/>
</dbReference>
<evidence type="ECO:0000256" key="1">
    <source>
        <dbReference type="ARBA" id="ARBA00022450"/>
    </source>
</evidence>
<evidence type="ECO:0000259" key="3">
    <source>
        <dbReference type="PROSITE" id="PS50075"/>
    </source>
</evidence>
<dbReference type="HOGENOM" id="CLU_000022_2_4_0"/>
<dbReference type="Gene3D" id="3.30.300.30">
    <property type="match status" value="1"/>
</dbReference>
<dbReference type="NCBIfam" id="TIGR01733">
    <property type="entry name" value="AA-adenyl-dom"/>
    <property type="match status" value="1"/>
</dbReference>
<dbReference type="KEGG" id="ote:Oter_1971"/>
<dbReference type="FunFam" id="3.40.50.12780:FF:000012">
    <property type="entry name" value="Non-ribosomal peptide synthetase"/>
    <property type="match status" value="1"/>
</dbReference>
<reference evidence="4 5" key="1">
    <citation type="journal article" date="2011" name="J. Bacteriol.">
        <title>Genome sequence of the verrucomicrobium Opitutus terrae PB90-1, an abundant inhabitant of rice paddy soil ecosystems.</title>
        <authorList>
            <person name="van Passel M.W."/>
            <person name="Kant R."/>
            <person name="Palva A."/>
            <person name="Copeland A."/>
            <person name="Lucas S."/>
            <person name="Lapidus A."/>
            <person name="Glavina del Rio T."/>
            <person name="Pitluck S."/>
            <person name="Goltsman E."/>
            <person name="Clum A."/>
            <person name="Sun H."/>
            <person name="Schmutz J."/>
            <person name="Larimer F.W."/>
            <person name="Land M.L."/>
            <person name="Hauser L."/>
            <person name="Kyrpides N."/>
            <person name="Mikhailova N."/>
            <person name="Richardson P.P."/>
            <person name="Janssen P.H."/>
            <person name="de Vos W.M."/>
            <person name="Smidt H."/>
        </authorList>
    </citation>
    <scope>NUCLEOTIDE SEQUENCE [LARGE SCALE GENOMIC DNA]</scope>
    <source>
        <strain evidence="5">DSM 11246 / JCM 15787 / PB90-1</strain>
    </source>
</reference>
<dbReference type="FunFam" id="3.40.50.980:FF:000001">
    <property type="entry name" value="Non-ribosomal peptide synthetase"/>
    <property type="match status" value="1"/>
</dbReference>
<dbReference type="InterPro" id="IPR010071">
    <property type="entry name" value="AA_adenyl_dom"/>
</dbReference>
<dbReference type="InterPro" id="IPR036736">
    <property type="entry name" value="ACP-like_sf"/>
</dbReference>
<dbReference type="GO" id="GO:0072330">
    <property type="term" value="P:monocarboxylic acid biosynthetic process"/>
    <property type="evidence" value="ECO:0007669"/>
    <property type="project" value="UniProtKB-ARBA"/>
</dbReference>
<dbReference type="SUPFAM" id="SSF52777">
    <property type="entry name" value="CoA-dependent acyltransferases"/>
    <property type="match status" value="2"/>
</dbReference>
<dbReference type="Gene3D" id="2.30.38.10">
    <property type="entry name" value="Luciferase, Domain 3"/>
    <property type="match status" value="1"/>
</dbReference>
<dbReference type="FunFam" id="3.30.300.30:FF:000010">
    <property type="entry name" value="Enterobactin synthetase component F"/>
    <property type="match status" value="1"/>
</dbReference>
<dbReference type="PANTHER" id="PTHR45527:SF1">
    <property type="entry name" value="FATTY ACID SYNTHASE"/>
    <property type="match status" value="1"/>
</dbReference>
<dbReference type="SUPFAM" id="SSF56801">
    <property type="entry name" value="Acetyl-CoA synthetase-like"/>
    <property type="match status" value="1"/>
</dbReference>
<dbReference type="InterPro" id="IPR023213">
    <property type="entry name" value="CAT-like_dom_sf"/>
</dbReference>
<gene>
    <name evidence="4" type="ordered locus">Oter_1971</name>
</gene>
<dbReference type="GO" id="GO:0043041">
    <property type="term" value="P:amino acid activation for nonribosomal peptide biosynthetic process"/>
    <property type="evidence" value="ECO:0007669"/>
    <property type="project" value="TreeGrafter"/>
</dbReference>
<keyword evidence="2" id="KW-0597">Phosphoprotein</keyword>
<dbReference type="InterPro" id="IPR025110">
    <property type="entry name" value="AMP-bd_C"/>
</dbReference>
<keyword evidence="5" id="KW-1185">Reference proteome</keyword>
<evidence type="ECO:0000256" key="2">
    <source>
        <dbReference type="ARBA" id="ARBA00022553"/>
    </source>
</evidence>
<dbReference type="EMBL" id="CP001032">
    <property type="protein sequence ID" value="ACB75254.1"/>
    <property type="molecule type" value="Genomic_DNA"/>
</dbReference>
<dbReference type="eggNOG" id="COG1020">
    <property type="taxonomic scope" value="Bacteria"/>
</dbReference>
<dbReference type="InterPro" id="IPR020806">
    <property type="entry name" value="PKS_PP-bd"/>
</dbReference>
<evidence type="ECO:0000313" key="4">
    <source>
        <dbReference type="EMBL" id="ACB75254.1"/>
    </source>
</evidence>
<dbReference type="Gene3D" id="1.10.1200.10">
    <property type="entry name" value="ACP-like"/>
    <property type="match status" value="1"/>
</dbReference>
<dbReference type="InterPro" id="IPR009081">
    <property type="entry name" value="PP-bd_ACP"/>
</dbReference>
<dbReference type="Pfam" id="PF13193">
    <property type="entry name" value="AMP-binding_C"/>
    <property type="match status" value="1"/>
</dbReference>
<dbReference type="FunFam" id="1.10.1200.10:FF:000016">
    <property type="entry name" value="Non-ribosomal peptide synthase"/>
    <property type="match status" value="1"/>
</dbReference>
<dbReference type="STRING" id="452637.Oter_1971"/>
<keyword evidence="1" id="KW-0596">Phosphopantetheine</keyword>
<dbReference type="Pfam" id="PF00550">
    <property type="entry name" value="PP-binding"/>
    <property type="match status" value="1"/>
</dbReference>
<dbReference type="InterPro" id="IPR020845">
    <property type="entry name" value="AMP-binding_CS"/>
</dbReference>
<dbReference type="SUPFAM" id="SSF47336">
    <property type="entry name" value="ACP-like"/>
    <property type="match status" value="1"/>
</dbReference>
<sequence>MSDGPTIAELKERARAGDAGALQALRGRGFFAGKSGDTQSWPVSAAQRRLWVIDRMMPGLPVYNIATALQLDGALDVDSLRRAVHALIERHEALRTTFTEVDGEPRQLIGAVDPAVWRELDLSGATDPLAEARVRAADEAAQPFDLGRGPLFRCTLVRLATERHLLLCTLHHIVSDAWSAEIMQRELAALYGAFAGGAANPLPPLPRQYRDFARWQNEQLAGPAGERARAAWLRQLGGERTTLALPTDFVRPAVQNAAGRTFRFALGRDTSRALAELGRAHGATTFMTLVALLKLLLARYTGQEDISVGSPVAGRERVEWEGMIGFFVNTLVLRDRVARDDTFVTLLARVRETCLHAYEHQAYPFDRLVDDLKLERDFSRSPLFDVSVQLLTGGARGGTVAGLRLTEFDHGFSPAKCDLSFDFTDTGVELVCSLTYHAELFAEARIRRLADHLRQLAIAIVADPSCRLGEYELLAPEERRRLLVAFNPTPVAAPMDTLPAAFERVAARQPAAAALRHGGTVLSYAELDAGANRIAQRLRARGVAREAIVAVMLERGCAWTEALLGVMKAGAIYLPIDPALPPGRVTTMLRDSGAVLVITSPDLQVRLPDGLEVLLVERADESTMVDGARASANAPAPADGAYLIYTSGSTGEPKGVLVEHRGLVNTIRDQIAQLGLSAADRVLQFASTSFDASLFEVWNAWLSGATLVIAPEAARSDAAAFRALLREAAVTMAVLPPSFLRSLDRAELSLRILFTAGEAADPEDARHYAARLTYVNGYGPTEASICSTIHVVQPGDAMPFGVPIGRPIGGTRAYVLDAAGQLAPIGVIGELWVAGAGVARGYWRRPELTAERFAPDPFFPGGRMYRTGDRCRWREDGALEFFGRTDAQIKLRGFRIELGEIEAALRGCAGVREAAVTLRIDGGTAPRLVGYVVPVEGSGFDEPAVREQLRQRLPDYMVPAAFVTLAAMPLSTAGKIDRRALPPPTAVHADYVAPRDDVERVVTSVLSEVLRAERLGVHDGFFQHGGNSLLAIQAISRLRDTFRRELPITDFFAQPTPEGVAAALRRDLAQREHVEKVARLILRLAAMSPEEKQQLLAQRRGAGAGGGAA</sequence>
<feature type="domain" description="Carrier" evidence="3">
    <location>
        <begin position="993"/>
        <end position="1068"/>
    </location>
</feature>
<dbReference type="Gene3D" id="3.40.50.980">
    <property type="match status" value="2"/>
</dbReference>
<dbReference type="InterPro" id="IPR001242">
    <property type="entry name" value="Condensation_dom"/>
</dbReference>
<evidence type="ECO:0000313" key="5">
    <source>
        <dbReference type="Proteomes" id="UP000007013"/>
    </source>
</evidence>
<dbReference type="Gene3D" id="3.30.559.30">
    <property type="entry name" value="Nonribosomal peptide synthetase, condensation domain"/>
    <property type="match status" value="1"/>
</dbReference>
<dbReference type="Gene3D" id="3.30.559.10">
    <property type="entry name" value="Chloramphenicol acetyltransferase-like domain"/>
    <property type="match status" value="1"/>
</dbReference>
<dbReference type="OrthoDB" id="473401at2"/>
<dbReference type="GO" id="GO:0009366">
    <property type="term" value="C:enterobactin synthetase complex"/>
    <property type="evidence" value="ECO:0007669"/>
    <property type="project" value="TreeGrafter"/>
</dbReference>
<dbReference type="Pfam" id="PF00501">
    <property type="entry name" value="AMP-binding"/>
    <property type="match status" value="1"/>
</dbReference>
<dbReference type="Proteomes" id="UP000007013">
    <property type="component" value="Chromosome"/>
</dbReference>
<dbReference type="PROSITE" id="PS00455">
    <property type="entry name" value="AMP_BINDING"/>
    <property type="match status" value="1"/>
</dbReference>
<dbReference type="GO" id="GO:0047527">
    <property type="term" value="F:2,3-dihydroxybenzoate-serine ligase activity"/>
    <property type="evidence" value="ECO:0007669"/>
    <property type="project" value="TreeGrafter"/>
</dbReference>
<dbReference type="PROSITE" id="PS50075">
    <property type="entry name" value="CARRIER"/>
    <property type="match status" value="1"/>
</dbReference>